<dbReference type="NCBIfam" id="TIGR00745">
    <property type="entry name" value="apbA_panE"/>
    <property type="match status" value="1"/>
</dbReference>
<proteinExistence type="inferred from homology"/>
<evidence type="ECO:0000256" key="2">
    <source>
        <dbReference type="ARBA" id="ARBA00022857"/>
    </source>
</evidence>
<dbReference type="Gene3D" id="3.40.50.720">
    <property type="entry name" value="NAD(P)-binding Rossmann-like Domain"/>
    <property type="match status" value="1"/>
</dbReference>
<feature type="domain" description="Ketopantoate reductase C-terminal" evidence="6">
    <location>
        <begin position="178"/>
        <end position="298"/>
    </location>
</feature>
<comment type="pathway">
    <text evidence="4">Cofactor biosynthesis; (R)-pantothenate biosynthesis; (R)-pantoate from 3-methyl-2-oxobutanoate: step 2/2.</text>
</comment>
<dbReference type="InterPro" id="IPR013752">
    <property type="entry name" value="KPA_reductase"/>
</dbReference>
<gene>
    <name evidence="7" type="ORF">OG563_33920</name>
</gene>
<sequence>MRILIVGVGAVGGYFGAELVAAGRDVNFLARGQRVAQLRTHGLTLMRPEGATTTRVRALTAAELTEPYDLVLLAVKADALVPALDDIAHAVAEHTRILPLLNGIRHIETIRERFGERAALGGVGLVATQLDARGRILMLAPGAHITYGELDGNRTPVLDRIAAELSAAEIDHAISSTIEQDMWEKWFFMAAGATTTVLLGGPVGRIVAEDDGRGAITAIIAEIAAVFERSGHPVRAEAMSRVTNMLTMSGSPFTTSLYRDFVDGRGTEVETILGNLLTTADQLELQTPLLRAATVRLRVHATTLASATNSVHRGLSEDHHP</sequence>
<comment type="catalytic activity">
    <reaction evidence="4">
        <text>(R)-pantoate + NADP(+) = 2-dehydropantoate + NADPH + H(+)</text>
        <dbReference type="Rhea" id="RHEA:16233"/>
        <dbReference type="ChEBI" id="CHEBI:11561"/>
        <dbReference type="ChEBI" id="CHEBI:15378"/>
        <dbReference type="ChEBI" id="CHEBI:15980"/>
        <dbReference type="ChEBI" id="CHEBI:57783"/>
        <dbReference type="ChEBI" id="CHEBI:58349"/>
        <dbReference type="EC" id="1.1.1.169"/>
    </reaction>
</comment>
<dbReference type="InterPro" id="IPR013328">
    <property type="entry name" value="6PGD_dom2"/>
</dbReference>
<dbReference type="PANTHER" id="PTHR21708">
    <property type="entry name" value="PROBABLE 2-DEHYDROPANTOATE 2-REDUCTASE"/>
    <property type="match status" value="1"/>
</dbReference>
<feature type="domain" description="Ketopantoate reductase N-terminal" evidence="5">
    <location>
        <begin position="3"/>
        <end position="151"/>
    </location>
</feature>
<dbReference type="InterPro" id="IPR008927">
    <property type="entry name" value="6-PGluconate_DH-like_C_sf"/>
</dbReference>
<dbReference type="RefSeq" id="WP_327097498.1">
    <property type="nucleotide sequence ID" value="NZ_CP109149.1"/>
</dbReference>
<dbReference type="EMBL" id="CP109441">
    <property type="protein sequence ID" value="WUV44142.1"/>
    <property type="molecule type" value="Genomic_DNA"/>
</dbReference>
<name>A0ABZ1YLN7_9NOCA</name>
<dbReference type="InterPro" id="IPR003710">
    <property type="entry name" value="ApbA"/>
</dbReference>
<dbReference type="SUPFAM" id="SSF48179">
    <property type="entry name" value="6-phosphogluconate dehydrogenase C-terminal domain-like"/>
    <property type="match status" value="1"/>
</dbReference>
<keyword evidence="2 4" id="KW-0521">NADP</keyword>
<dbReference type="InterPro" id="IPR036291">
    <property type="entry name" value="NAD(P)-bd_dom_sf"/>
</dbReference>
<dbReference type="Pfam" id="PF02558">
    <property type="entry name" value="ApbA"/>
    <property type="match status" value="1"/>
</dbReference>
<comment type="similarity">
    <text evidence="1 4">Belongs to the ketopantoate reductase family.</text>
</comment>
<dbReference type="Gene3D" id="1.10.1040.10">
    <property type="entry name" value="N-(1-d-carboxylethyl)-l-norvaline Dehydrogenase, domain 2"/>
    <property type="match status" value="1"/>
</dbReference>
<evidence type="ECO:0000256" key="3">
    <source>
        <dbReference type="ARBA" id="ARBA00023002"/>
    </source>
</evidence>
<dbReference type="Pfam" id="PF08546">
    <property type="entry name" value="ApbA_C"/>
    <property type="match status" value="1"/>
</dbReference>
<evidence type="ECO:0000259" key="5">
    <source>
        <dbReference type="Pfam" id="PF02558"/>
    </source>
</evidence>
<accession>A0ABZ1YLN7</accession>
<comment type="function">
    <text evidence="4">Catalyzes the NADPH-dependent reduction of ketopantoate into pantoic acid.</text>
</comment>
<protein>
    <recommendedName>
        <fullName evidence="4">2-dehydropantoate 2-reductase</fullName>
        <ecNumber evidence="4">1.1.1.169</ecNumber>
    </recommendedName>
    <alternativeName>
        <fullName evidence="4">Ketopantoate reductase</fullName>
    </alternativeName>
</protein>
<reference evidence="7" key="1">
    <citation type="submission" date="2022-10" db="EMBL/GenBank/DDBJ databases">
        <title>The complete genomes of actinobacterial strains from the NBC collection.</title>
        <authorList>
            <person name="Joergensen T.S."/>
            <person name="Alvarez Arevalo M."/>
            <person name="Sterndorff E.B."/>
            <person name="Faurdal D."/>
            <person name="Vuksanovic O."/>
            <person name="Mourched A.-S."/>
            <person name="Charusanti P."/>
            <person name="Shaw S."/>
            <person name="Blin K."/>
            <person name="Weber T."/>
        </authorList>
    </citation>
    <scope>NUCLEOTIDE SEQUENCE</scope>
    <source>
        <strain evidence="7">NBC_01482</strain>
    </source>
</reference>
<dbReference type="InterPro" id="IPR051402">
    <property type="entry name" value="KPR-Related"/>
</dbReference>
<evidence type="ECO:0000313" key="7">
    <source>
        <dbReference type="EMBL" id="WUV44142.1"/>
    </source>
</evidence>
<keyword evidence="3 4" id="KW-0560">Oxidoreductase</keyword>
<dbReference type="PANTHER" id="PTHR21708:SF26">
    <property type="entry name" value="2-DEHYDROPANTOATE 2-REDUCTASE"/>
    <property type="match status" value="1"/>
</dbReference>
<dbReference type="EC" id="1.1.1.169" evidence="4"/>
<evidence type="ECO:0000256" key="1">
    <source>
        <dbReference type="ARBA" id="ARBA00007870"/>
    </source>
</evidence>
<dbReference type="InterPro" id="IPR013332">
    <property type="entry name" value="KPR_N"/>
</dbReference>
<dbReference type="Proteomes" id="UP001432062">
    <property type="component" value="Chromosome"/>
</dbReference>
<keyword evidence="8" id="KW-1185">Reference proteome</keyword>
<evidence type="ECO:0000259" key="6">
    <source>
        <dbReference type="Pfam" id="PF08546"/>
    </source>
</evidence>
<dbReference type="GO" id="GO:0008677">
    <property type="term" value="F:2-dehydropantoate 2-reductase activity"/>
    <property type="evidence" value="ECO:0007669"/>
    <property type="project" value="UniProtKB-EC"/>
</dbReference>
<evidence type="ECO:0000256" key="4">
    <source>
        <dbReference type="RuleBase" id="RU362068"/>
    </source>
</evidence>
<keyword evidence="4" id="KW-0566">Pantothenate biosynthesis</keyword>
<organism evidence="7 8">
    <name type="scientific">Nocardia vinacea</name>
    <dbReference type="NCBI Taxonomy" id="96468"/>
    <lineage>
        <taxon>Bacteria</taxon>
        <taxon>Bacillati</taxon>
        <taxon>Actinomycetota</taxon>
        <taxon>Actinomycetes</taxon>
        <taxon>Mycobacteriales</taxon>
        <taxon>Nocardiaceae</taxon>
        <taxon>Nocardia</taxon>
    </lineage>
</organism>
<evidence type="ECO:0000313" key="8">
    <source>
        <dbReference type="Proteomes" id="UP001432062"/>
    </source>
</evidence>
<dbReference type="SUPFAM" id="SSF51735">
    <property type="entry name" value="NAD(P)-binding Rossmann-fold domains"/>
    <property type="match status" value="1"/>
</dbReference>